<feature type="domain" description="Helicase ATP-binding" evidence="12">
    <location>
        <begin position="147"/>
        <end position="341"/>
    </location>
</feature>
<dbReference type="Pfam" id="PF00271">
    <property type="entry name" value="Helicase_C"/>
    <property type="match status" value="1"/>
</dbReference>
<dbReference type="Gene3D" id="3.30.40.10">
    <property type="entry name" value="Zinc/RING finger domain, C3HC4 (zinc finger)"/>
    <property type="match status" value="1"/>
</dbReference>
<dbReference type="Pfam" id="PF00176">
    <property type="entry name" value="SNF2-rel_dom"/>
    <property type="match status" value="1"/>
</dbReference>
<protein>
    <recommendedName>
        <fullName evidence="16">P-loop containing nucleoside triphosphate hydrolase protein</fullName>
    </recommendedName>
</protein>
<dbReference type="PROSITE" id="PS51192">
    <property type="entry name" value="HELICASE_ATP_BIND_1"/>
    <property type="match status" value="1"/>
</dbReference>
<dbReference type="PROSITE" id="PS50089">
    <property type="entry name" value="ZF_RING_2"/>
    <property type="match status" value="1"/>
</dbReference>
<evidence type="ECO:0000256" key="5">
    <source>
        <dbReference type="ARBA" id="ARBA00022801"/>
    </source>
</evidence>
<dbReference type="SMART" id="SM00490">
    <property type="entry name" value="HELICc"/>
    <property type="match status" value="1"/>
</dbReference>
<dbReference type="PROSITE" id="PS51194">
    <property type="entry name" value="HELICASE_CTER"/>
    <property type="match status" value="1"/>
</dbReference>
<dbReference type="GO" id="GO:0005634">
    <property type="term" value="C:nucleus"/>
    <property type="evidence" value="ECO:0007669"/>
    <property type="project" value="TreeGrafter"/>
</dbReference>
<dbReference type="InterPro" id="IPR001650">
    <property type="entry name" value="Helicase_C-like"/>
</dbReference>
<feature type="compositionally biased region" description="Basic residues" evidence="10">
    <location>
        <begin position="12"/>
        <end position="39"/>
    </location>
</feature>
<dbReference type="PROSITE" id="PS00518">
    <property type="entry name" value="ZF_RING_1"/>
    <property type="match status" value="1"/>
</dbReference>
<gene>
    <name evidence="14" type="ORF">K490DRAFT_52277</name>
</gene>
<proteinExistence type="inferred from homology"/>
<dbReference type="InterPro" id="IPR018957">
    <property type="entry name" value="Znf_C3HC4_RING-type"/>
</dbReference>
<dbReference type="InterPro" id="IPR013083">
    <property type="entry name" value="Znf_RING/FYVE/PHD"/>
</dbReference>
<dbReference type="GO" id="GO:0008094">
    <property type="term" value="F:ATP-dependent activity, acting on DNA"/>
    <property type="evidence" value="ECO:0007669"/>
    <property type="project" value="TreeGrafter"/>
</dbReference>
<evidence type="ECO:0000259" key="12">
    <source>
        <dbReference type="PROSITE" id="PS51192"/>
    </source>
</evidence>
<evidence type="ECO:0000313" key="15">
    <source>
        <dbReference type="Proteomes" id="UP000799776"/>
    </source>
</evidence>
<dbReference type="OrthoDB" id="448448at2759"/>
<dbReference type="SUPFAM" id="SSF57850">
    <property type="entry name" value="RING/U-box"/>
    <property type="match status" value="1"/>
</dbReference>
<dbReference type="PANTHER" id="PTHR45626:SF17">
    <property type="entry name" value="HELICASE-LIKE TRANSCRIPTION FACTOR"/>
    <property type="match status" value="1"/>
</dbReference>
<dbReference type="InterPro" id="IPR001841">
    <property type="entry name" value="Znf_RING"/>
</dbReference>
<keyword evidence="3" id="KW-0547">Nucleotide-binding</keyword>
<reference evidence="14" key="1">
    <citation type="journal article" date="2020" name="Stud. Mycol.">
        <title>101 Dothideomycetes genomes: a test case for predicting lifestyles and emergence of pathogens.</title>
        <authorList>
            <person name="Haridas S."/>
            <person name="Albert R."/>
            <person name="Binder M."/>
            <person name="Bloem J."/>
            <person name="Labutti K."/>
            <person name="Salamov A."/>
            <person name="Andreopoulos B."/>
            <person name="Baker S."/>
            <person name="Barry K."/>
            <person name="Bills G."/>
            <person name="Bluhm B."/>
            <person name="Cannon C."/>
            <person name="Castanera R."/>
            <person name="Culley D."/>
            <person name="Daum C."/>
            <person name="Ezra D."/>
            <person name="Gonzalez J."/>
            <person name="Henrissat B."/>
            <person name="Kuo A."/>
            <person name="Liang C."/>
            <person name="Lipzen A."/>
            <person name="Lutzoni F."/>
            <person name="Magnuson J."/>
            <person name="Mondo S."/>
            <person name="Nolan M."/>
            <person name="Ohm R."/>
            <person name="Pangilinan J."/>
            <person name="Park H.-J."/>
            <person name="Ramirez L."/>
            <person name="Alfaro M."/>
            <person name="Sun H."/>
            <person name="Tritt A."/>
            <person name="Yoshinaga Y."/>
            <person name="Zwiers L.-H."/>
            <person name="Turgeon B."/>
            <person name="Goodwin S."/>
            <person name="Spatafora J."/>
            <person name="Crous P."/>
            <person name="Grigoriev I."/>
        </authorList>
    </citation>
    <scope>NUCLEOTIDE SEQUENCE</scope>
    <source>
        <strain evidence="14">CBS 121410</strain>
    </source>
</reference>
<evidence type="ECO:0000256" key="3">
    <source>
        <dbReference type="ARBA" id="ARBA00022741"/>
    </source>
</evidence>
<dbReference type="InterPro" id="IPR017907">
    <property type="entry name" value="Znf_RING_CS"/>
</dbReference>
<evidence type="ECO:0000256" key="7">
    <source>
        <dbReference type="ARBA" id="ARBA00022833"/>
    </source>
</evidence>
<keyword evidence="4 9" id="KW-0863">Zinc-finger</keyword>
<organism evidence="14 15">
    <name type="scientific">Saccharata proteae CBS 121410</name>
    <dbReference type="NCBI Taxonomy" id="1314787"/>
    <lineage>
        <taxon>Eukaryota</taxon>
        <taxon>Fungi</taxon>
        <taxon>Dikarya</taxon>
        <taxon>Ascomycota</taxon>
        <taxon>Pezizomycotina</taxon>
        <taxon>Dothideomycetes</taxon>
        <taxon>Dothideomycetes incertae sedis</taxon>
        <taxon>Botryosphaeriales</taxon>
        <taxon>Saccharataceae</taxon>
        <taxon>Saccharata</taxon>
    </lineage>
</organism>
<dbReference type="CDD" id="cd18793">
    <property type="entry name" value="SF2_C_SNF"/>
    <property type="match status" value="1"/>
</dbReference>
<evidence type="ECO:0000256" key="2">
    <source>
        <dbReference type="ARBA" id="ARBA00022723"/>
    </source>
</evidence>
<evidence type="ECO:0000259" key="11">
    <source>
        <dbReference type="PROSITE" id="PS50089"/>
    </source>
</evidence>
<dbReference type="GO" id="GO:0008270">
    <property type="term" value="F:zinc ion binding"/>
    <property type="evidence" value="ECO:0007669"/>
    <property type="project" value="UniProtKB-KW"/>
</dbReference>
<evidence type="ECO:0008006" key="16">
    <source>
        <dbReference type="Google" id="ProtNLM"/>
    </source>
</evidence>
<dbReference type="SMART" id="SM00487">
    <property type="entry name" value="DEXDc"/>
    <property type="match status" value="1"/>
</dbReference>
<dbReference type="InterPro" id="IPR050628">
    <property type="entry name" value="SNF2_RAD54_helicase_TF"/>
</dbReference>
<evidence type="ECO:0000313" key="14">
    <source>
        <dbReference type="EMBL" id="KAF2083196.1"/>
    </source>
</evidence>
<evidence type="ECO:0000256" key="4">
    <source>
        <dbReference type="ARBA" id="ARBA00022771"/>
    </source>
</evidence>
<evidence type="ECO:0000256" key="10">
    <source>
        <dbReference type="SAM" id="MobiDB-lite"/>
    </source>
</evidence>
<dbReference type="GO" id="GO:0005524">
    <property type="term" value="F:ATP binding"/>
    <property type="evidence" value="ECO:0007669"/>
    <property type="project" value="UniProtKB-KW"/>
</dbReference>
<evidence type="ECO:0000256" key="6">
    <source>
        <dbReference type="ARBA" id="ARBA00022806"/>
    </source>
</evidence>
<evidence type="ECO:0000256" key="1">
    <source>
        <dbReference type="ARBA" id="ARBA00007025"/>
    </source>
</evidence>
<dbReference type="CDD" id="cd18008">
    <property type="entry name" value="DEXDc_SHPRH-like"/>
    <property type="match status" value="1"/>
</dbReference>
<sequence>MSLGDPPVAPSPKRKGSKTAKSRVSKTKSSKKAKGKGRSHQPDICNFGSAFTSNVFKDTARNADLPDQPTWTATRKADALKELIASVPEERKKTARIEKGFLLKATQNFKGQGSVRSDGRGGWVVKGMVTSLKNHQLLGAAFMRERELAGDLPRGGICGDGMGLGKTVTMLANMANDTTGKNEERKITLIVVPAALVTQWDAEIKKHCKERHLGIVMKYISGHKPLSDDPVRTLQNYDIIITTYHDVMASYPKAEYPIELQTAREKQSWWEKYFDDNKGDLHKLRFHRIVLDEAQAIKNHKSRTSLACRALEATHRWALSGTPVVNSPAELYAYFKFLRVPYTGTFNIFKENYHGDNDPDKVQRLQVMLSKFMIRRTHQDTMFGAAIIKLPKAEEKIFWVDFNEFERAVYEIVRRRMIIRINTMAKSDKLERNYSNVLTMLLRLRQMCANLLLVEVVMRDILELEDHHKIRELADIEHENNAIRTAQISHIRKVLQTTAPDKTVDTAKLTKQSEEEDPNIEPTTSNAPEGEDADNPIVLDHGRQHGLRFDFQKYLKTLREGKKWKELQIRTVCTSCRNPPEDPWVTSCYHLYCWDCLETLQLEWASKGAQAARCMECSLEFTKSKDCAAFDLDSVLNAISDDGDDDGLDALECDVEFPHMNRWKKKSKKKKSDDECVKSWIDMGGTILPSAKTIAIKAQILNWLQRDPDVKIIVYTQFYAMMRILGKMCDSEGWKFLQYHGKMSRGARDNAIVKFGAKGSPILLASLKCGGLGLNLTMASKVICVDPWWNNAVEQQAFCRVFRIGQEQETQMTRFVVRGTVDEDMIKMQNRKQAEIDKIMEDGDDGSRKS</sequence>
<comment type="caution">
    <text evidence="14">The sequence shown here is derived from an EMBL/GenBank/DDBJ whole genome shotgun (WGS) entry which is preliminary data.</text>
</comment>
<dbReference type="AlphaFoldDB" id="A0A9P4HPE1"/>
<name>A0A9P4HPE1_9PEZI</name>
<accession>A0A9P4HPE1</accession>
<comment type="similarity">
    <text evidence="1">Belongs to the SNF2/RAD54 helicase family.</text>
</comment>
<dbReference type="InterPro" id="IPR000330">
    <property type="entry name" value="SNF2_N"/>
</dbReference>
<dbReference type="Pfam" id="PF00097">
    <property type="entry name" value="zf-C3HC4"/>
    <property type="match status" value="1"/>
</dbReference>
<dbReference type="PANTHER" id="PTHR45626">
    <property type="entry name" value="TRANSCRIPTION TERMINATION FACTOR 2-RELATED"/>
    <property type="match status" value="1"/>
</dbReference>
<dbReference type="Gene3D" id="3.40.50.10810">
    <property type="entry name" value="Tandem AAA-ATPase domain"/>
    <property type="match status" value="1"/>
</dbReference>
<keyword evidence="8" id="KW-0067">ATP-binding</keyword>
<evidence type="ECO:0000256" key="9">
    <source>
        <dbReference type="PROSITE-ProRule" id="PRU00175"/>
    </source>
</evidence>
<keyword evidence="5" id="KW-0378">Hydrolase</keyword>
<dbReference type="InterPro" id="IPR014001">
    <property type="entry name" value="Helicase_ATP-bd"/>
</dbReference>
<keyword evidence="15" id="KW-1185">Reference proteome</keyword>
<evidence type="ECO:0000256" key="8">
    <source>
        <dbReference type="ARBA" id="ARBA00022840"/>
    </source>
</evidence>
<dbReference type="GO" id="GO:0016787">
    <property type="term" value="F:hydrolase activity"/>
    <property type="evidence" value="ECO:0007669"/>
    <property type="project" value="UniProtKB-KW"/>
</dbReference>
<keyword evidence="6" id="KW-0347">Helicase</keyword>
<feature type="region of interest" description="Disordered" evidence="10">
    <location>
        <begin position="502"/>
        <end position="533"/>
    </location>
</feature>
<dbReference type="EMBL" id="ML978835">
    <property type="protein sequence ID" value="KAF2083196.1"/>
    <property type="molecule type" value="Genomic_DNA"/>
</dbReference>
<feature type="region of interest" description="Disordered" evidence="10">
    <location>
        <begin position="1"/>
        <end position="43"/>
    </location>
</feature>
<dbReference type="InterPro" id="IPR049730">
    <property type="entry name" value="SNF2/RAD54-like_C"/>
</dbReference>
<feature type="domain" description="Helicase C-terminal" evidence="13">
    <location>
        <begin position="696"/>
        <end position="850"/>
    </location>
</feature>
<evidence type="ECO:0000259" key="13">
    <source>
        <dbReference type="PROSITE" id="PS51194"/>
    </source>
</evidence>
<dbReference type="InterPro" id="IPR038718">
    <property type="entry name" value="SNF2-like_sf"/>
</dbReference>
<dbReference type="Proteomes" id="UP000799776">
    <property type="component" value="Unassembled WGS sequence"/>
</dbReference>
<dbReference type="Gene3D" id="3.40.50.300">
    <property type="entry name" value="P-loop containing nucleotide triphosphate hydrolases"/>
    <property type="match status" value="1"/>
</dbReference>
<dbReference type="GO" id="GO:0004386">
    <property type="term" value="F:helicase activity"/>
    <property type="evidence" value="ECO:0007669"/>
    <property type="project" value="UniProtKB-KW"/>
</dbReference>
<keyword evidence="2" id="KW-0479">Metal-binding</keyword>
<dbReference type="InterPro" id="IPR027417">
    <property type="entry name" value="P-loop_NTPase"/>
</dbReference>
<dbReference type="GO" id="GO:0006281">
    <property type="term" value="P:DNA repair"/>
    <property type="evidence" value="ECO:0007669"/>
    <property type="project" value="TreeGrafter"/>
</dbReference>
<dbReference type="SUPFAM" id="SSF52540">
    <property type="entry name" value="P-loop containing nucleoside triphosphate hydrolases"/>
    <property type="match status" value="2"/>
</dbReference>
<feature type="domain" description="RING-type" evidence="11">
    <location>
        <begin position="573"/>
        <end position="618"/>
    </location>
</feature>
<keyword evidence="7" id="KW-0862">Zinc</keyword>